<name>A0AA40DD10_9PEZI</name>
<dbReference type="SUPFAM" id="SSF52113">
    <property type="entry name" value="BRCT domain"/>
    <property type="match status" value="1"/>
</dbReference>
<dbReference type="InterPro" id="IPR001357">
    <property type="entry name" value="BRCT_dom"/>
</dbReference>
<dbReference type="AlphaFoldDB" id="A0AA40DD10"/>
<dbReference type="InterPro" id="IPR036420">
    <property type="entry name" value="BRCT_dom_sf"/>
</dbReference>
<feature type="region of interest" description="Disordered" evidence="1">
    <location>
        <begin position="177"/>
        <end position="234"/>
    </location>
</feature>
<accession>A0AA40DD10</accession>
<reference evidence="3" key="1">
    <citation type="submission" date="2023-06" db="EMBL/GenBank/DDBJ databases">
        <title>Genome-scale phylogeny and comparative genomics of the fungal order Sordariales.</title>
        <authorList>
            <consortium name="Lawrence Berkeley National Laboratory"/>
            <person name="Hensen N."/>
            <person name="Bonometti L."/>
            <person name="Westerberg I."/>
            <person name="Brannstrom I.O."/>
            <person name="Guillou S."/>
            <person name="Cros-Aarteil S."/>
            <person name="Calhoun S."/>
            <person name="Haridas S."/>
            <person name="Kuo A."/>
            <person name="Mondo S."/>
            <person name="Pangilinan J."/>
            <person name="Riley R."/>
            <person name="Labutti K."/>
            <person name="Andreopoulos B."/>
            <person name="Lipzen A."/>
            <person name="Chen C."/>
            <person name="Yanf M."/>
            <person name="Daum C."/>
            <person name="Ng V."/>
            <person name="Clum A."/>
            <person name="Steindorff A."/>
            <person name="Ohm R."/>
            <person name="Martin F."/>
            <person name="Silar P."/>
            <person name="Natvig D."/>
            <person name="Lalanne C."/>
            <person name="Gautier V."/>
            <person name="Ament-Velasquez S.L."/>
            <person name="Kruys A."/>
            <person name="Hutchinson M.I."/>
            <person name="Powell A.J."/>
            <person name="Barry K."/>
            <person name="Miller A.N."/>
            <person name="Grigoriev I.V."/>
            <person name="Debuchy R."/>
            <person name="Gladieux P."/>
            <person name="Thoren M.H."/>
            <person name="Johannesson H."/>
        </authorList>
    </citation>
    <scope>NUCLEOTIDE SEQUENCE</scope>
    <source>
        <strain evidence="3">CBS 307.81</strain>
    </source>
</reference>
<dbReference type="Gene3D" id="3.40.50.10190">
    <property type="entry name" value="BRCT domain"/>
    <property type="match status" value="1"/>
</dbReference>
<feature type="domain" description="BRCT" evidence="2">
    <location>
        <begin position="15"/>
        <end position="112"/>
    </location>
</feature>
<protein>
    <recommendedName>
        <fullName evidence="2">BRCT domain-containing protein</fullName>
    </recommendedName>
</protein>
<feature type="region of interest" description="Disordered" evidence="1">
    <location>
        <begin position="386"/>
        <end position="417"/>
    </location>
</feature>
<dbReference type="PROSITE" id="PS50172">
    <property type="entry name" value="BRCT"/>
    <property type="match status" value="1"/>
</dbReference>
<dbReference type="CDD" id="cd00027">
    <property type="entry name" value="BRCT"/>
    <property type="match status" value="1"/>
</dbReference>
<keyword evidence="4" id="KW-1185">Reference proteome</keyword>
<proteinExistence type="predicted"/>
<comment type="caution">
    <text evidence="3">The sequence shown here is derived from an EMBL/GenBank/DDBJ whole genome shotgun (WGS) entry which is preliminary data.</text>
</comment>
<dbReference type="EMBL" id="JAULSY010000029">
    <property type="protein sequence ID" value="KAK0670607.1"/>
    <property type="molecule type" value="Genomic_DNA"/>
</dbReference>
<evidence type="ECO:0000313" key="4">
    <source>
        <dbReference type="Proteomes" id="UP001174997"/>
    </source>
</evidence>
<evidence type="ECO:0000313" key="3">
    <source>
        <dbReference type="EMBL" id="KAK0670607.1"/>
    </source>
</evidence>
<dbReference type="Proteomes" id="UP001174997">
    <property type="component" value="Unassembled WGS sequence"/>
</dbReference>
<evidence type="ECO:0000256" key="1">
    <source>
        <dbReference type="SAM" id="MobiDB-lite"/>
    </source>
</evidence>
<organism evidence="3 4">
    <name type="scientific">Cercophora samala</name>
    <dbReference type="NCBI Taxonomy" id="330535"/>
    <lineage>
        <taxon>Eukaryota</taxon>
        <taxon>Fungi</taxon>
        <taxon>Dikarya</taxon>
        <taxon>Ascomycota</taxon>
        <taxon>Pezizomycotina</taxon>
        <taxon>Sordariomycetes</taxon>
        <taxon>Sordariomycetidae</taxon>
        <taxon>Sordariales</taxon>
        <taxon>Lasiosphaeriaceae</taxon>
        <taxon>Cercophora</taxon>
    </lineage>
</organism>
<evidence type="ECO:0000259" key="2">
    <source>
        <dbReference type="PROSITE" id="PS50172"/>
    </source>
</evidence>
<sequence length="444" mass="51067">MVRGIRFKVKDLTFKEKAMFAKFTIAVCGSFCNNPKTHWNDANLTRWITLRGGRYHKGATITRDVTHFVTDEEELRSRSPKVVEALRNKRIQIVPLEWLEFSMINRKVLPVEKGGEYDLREAVKREAERVRREKKEEMGRVLGERAVNTNLYRVYTDGTFFRYEVELFREPNVVQGVSPVSGEKQTPTKPQFPALSKDISELDCDAEPKAGMDSENQTPTEEHHPFPSHQPLSLSKDISELDDKPKYHTPMDLRLAYDQLPVVVEHGDESEHEDGVSEEDDQMDIEVEPEEVELDTEAEPETPTKAARVDRGEKYTLTLYESLAQPPLYFFCAKYSKSIHDSLPKYYRPSETPQLFWTEYTHFIEFFHKKTGVEWRKRLLLCGEGKPGPGMKRKGKEKEVDDGEAGEGVEKGWFKYTPPGGGKPVGWVPEAYMPKDEVKGGEKE</sequence>
<gene>
    <name evidence="3" type="ORF">QBC41DRAFT_345333</name>
</gene>